<dbReference type="PANTHER" id="PTHR11102">
    <property type="entry name" value="SEL-1-LIKE PROTEIN"/>
    <property type="match status" value="1"/>
</dbReference>
<name>A0A9P6FHR4_9FUNG</name>
<dbReference type="PROSITE" id="PS50011">
    <property type="entry name" value="PROTEIN_KINASE_DOM"/>
    <property type="match status" value="1"/>
</dbReference>
<keyword evidence="5" id="KW-1185">Reference proteome</keyword>
<dbReference type="InterPro" id="IPR000719">
    <property type="entry name" value="Prot_kinase_dom"/>
</dbReference>
<dbReference type="InterPro" id="IPR011990">
    <property type="entry name" value="TPR-like_helical_dom_sf"/>
</dbReference>
<dbReference type="PROSITE" id="PS50005">
    <property type="entry name" value="TPR"/>
    <property type="match status" value="1"/>
</dbReference>
<evidence type="ECO:0000259" key="3">
    <source>
        <dbReference type="PROSITE" id="PS50011"/>
    </source>
</evidence>
<evidence type="ECO:0000313" key="5">
    <source>
        <dbReference type="Proteomes" id="UP000723463"/>
    </source>
</evidence>
<feature type="domain" description="Protein kinase" evidence="3">
    <location>
        <begin position="1"/>
        <end position="192"/>
    </location>
</feature>
<dbReference type="SUPFAM" id="SSF56112">
    <property type="entry name" value="Protein kinase-like (PK-like)"/>
    <property type="match status" value="1"/>
</dbReference>
<evidence type="ECO:0000256" key="1">
    <source>
        <dbReference type="ARBA" id="ARBA00038101"/>
    </source>
</evidence>
<evidence type="ECO:0000313" key="4">
    <source>
        <dbReference type="EMBL" id="KAF9550484.1"/>
    </source>
</evidence>
<proteinExistence type="inferred from homology"/>
<dbReference type="InterPro" id="IPR006597">
    <property type="entry name" value="Sel1-like"/>
</dbReference>
<reference evidence="4" key="1">
    <citation type="journal article" date="2020" name="Fungal Divers.">
        <title>Resolving the Mortierellaceae phylogeny through synthesis of multi-gene phylogenetics and phylogenomics.</title>
        <authorList>
            <person name="Vandepol N."/>
            <person name="Liber J."/>
            <person name="Desiro A."/>
            <person name="Na H."/>
            <person name="Kennedy M."/>
            <person name="Barry K."/>
            <person name="Grigoriev I.V."/>
            <person name="Miller A.N."/>
            <person name="O'Donnell K."/>
            <person name="Stajich J.E."/>
            <person name="Bonito G."/>
        </authorList>
    </citation>
    <scope>NUCLEOTIDE SEQUENCE</scope>
    <source>
        <strain evidence="4">NRRL 2591</strain>
    </source>
</reference>
<dbReference type="InterPro" id="IPR011009">
    <property type="entry name" value="Kinase-like_dom_sf"/>
</dbReference>
<dbReference type="EMBL" id="JAAAXW010000010">
    <property type="protein sequence ID" value="KAF9550484.1"/>
    <property type="molecule type" value="Genomic_DNA"/>
</dbReference>
<dbReference type="Proteomes" id="UP000723463">
    <property type="component" value="Unassembled WGS sequence"/>
</dbReference>
<dbReference type="Pfam" id="PF00069">
    <property type="entry name" value="Pkinase"/>
    <property type="match status" value="1"/>
</dbReference>
<comment type="caution">
    <text evidence="4">The sequence shown here is derived from an EMBL/GenBank/DDBJ whole genome shotgun (WGS) entry which is preliminary data.</text>
</comment>
<feature type="repeat" description="TPR" evidence="2">
    <location>
        <begin position="254"/>
        <end position="287"/>
    </location>
</feature>
<accession>A0A9P6FHR4</accession>
<dbReference type="GO" id="GO:0004672">
    <property type="term" value="F:protein kinase activity"/>
    <property type="evidence" value="ECO:0007669"/>
    <property type="project" value="InterPro"/>
</dbReference>
<sequence>MTIRNKNIIQFYHHDYSIQVMDFADGGTLASNIKRIGEKREDIAVQIRSGLVYLHSLDFIHKKIKTSNILLTRNFDAKIAGFGSDITDCNGDEDWMAPELRSDVSKHSVASDIYALGVVMKEMGEGSKDYMQCMIMYLDDDPCRRSLKYPIVEAPKKTLARKLGVEAGEQEPLEELKVIARGNGEVAHHLGIMYDTGGEGKVSIDKDEALAWYLMAASLGHREAQCIMGVHYHDRGDDTAAESWYSKAARQGHPKAWSKLGGMFFSKRRYAEALENYSKAESAGDVRAQYWLGEIYYQQLDDVLAFGWFHKAAVQGDVDAEYSVGYMYHHGRGVARSFDEAEKWYLTAIEKGHAPAQKHLEMPHNFTNM</sequence>
<evidence type="ECO:0000256" key="2">
    <source>
        <dbReference type="PROSITE-ProRule" id="PRU00339"/>
    </source>
</evidence>
<dbReference type="InterPro" id="IPR019734">
    <property type="entry name" value="TPR_rpt"/>
</dbReference>
<protein>
    <recommendedName>
        <fullName evidence="3">Protein kinase domain-containing protein</fullName>
    </recommendedName>
</protein>
<keyword evidence="2" id="KW-0802">TPR repeat</keyword>
<organism evidence="4 5">
    <name type="scientific">Mortierella hygrophila</name>
    <dbReference type="NCBI Taxonomy" id="979708"/>
    <lineage>
        <taxon>Eukaryota</taxon>
        <taxon>Fungi</taxon>
        <taxon>Fungi incertae sedis</taxon>
        <taxon>Mucoromycota</taxon>
        <taxon>Mortierellomycotina</taxon>
        <taxon>Mortierellomycetes</taxon>
        <taxon>Mortierellales</taxon>
        <taxon>Mortierellaceae</taxon>
        <taxon>Mortierella</taxon>
    </lineage>
</organism>
<gene>
    <name evidence="4" type="ORF">EC957_000158</name>
</gene>
<dbReference type="Gene3D" id="1.25.40.10">
    <property type="entry name" value="Tetratricopeptide repeat domain"/>
    <property type="match status" value="1"/>
</dbReference>
<dbReference type="SMART" id="SM00671">
    <property type="entry name" value="SEL1"/>
    <property type="match status" value="5"/>
</dbReference>
<dbReference type="Pfam" id="PF08238">
    <property type="entry name" value="Sel1"/>
    <property type="match status" value="4"/>
</dbReference>
<comment type="similarity">
    <text evidence="1">Belongs to the sel-1 family.</text>
</comment>
<dbReference type="Gene3D" id="1.10.510.10">
    <property type="entry name" value="Transferase(Phosphotransferase) domain 1"/>
    <property type="match status" value="1"/>
</dbReference>
<dbReference type="InterPro" id="IPR050767">
    <property type="entry name" value="Sel1_AlgK"/>
</dbReference>
<dbReference type="AlphaFoldDB" id="A0A9P6FHR4"/>
<dbReference type="SUPFAM" id="SSF81901">
    <property type="entry name" value="HCP-like"/>
    <property type="match status" value="1"/>
</dbReference>
<dbReference type="PANTHER" id="PTHR11102:SF160">
    <property type="entry name" value="ERAD-ASSOCIATED E3 UBIQUITIN-PROTEIN LIGASE COMPONENT HRD3"/>
    <property type="match status" value="1"/>
</dbReference>
<dbReference type="GO" id="GO:0005524">
    <property type="term" value="F:ATP binding"/>
    <property type="evidence" value="ECO:0007669"/>
    <property type="project" value="InterPro"/>
</dbReference>